<dbReference type="RefSeq" id="WP_045679620.1">
    <property type="nucleotide sequence ID" value="NZ_CP010803.1"/>
</dbReference>
<dbReference type="PANTHER" id="PTHR33376:SF2">
    <property type="entry name" value="DICARBOXYLATE-BINDING PERIPLASMIC PROTEIN"/>
    <property type="match status" value="1"/>
</dbReference>
<proteinExistence type="predicted"/>
<evidence type="ECO:0008006" key="5">
    <source>
        <dbReference type="Google" id="ProtNLM"/>
    </source>
</evidence>
<dbReference type="STRING" id="1486262.TM49_03910"/>
<sequence length="329" mass="35723">MKVSRKILGLACVLAAFATGVEAKTYKLAHNVQPDSTAGYMLSEFAERVEEGTDGRVKIKIFANGVLGDQLDYFSQIQKGVIDLGLVNSAALENVIPAYGVVNLPYIFRTSEEYGAVMADPGVKAALFDEAGKHNFVPLGYLSSGFRSIYTTSPVENIDDLQGKKLRTMSSETYIEMLKRFGTVPTPLSFGELYSGLQQGVVDGAEGGLAGLWSAKFGEVAKYALETEQTRLTDFVVASQKFQDSLSPEDLEVVNSVFADISARSIEIADRSEAEDLQKAVDQLGVEVIQIDKEPLMKSVEPMYTEAAKDPGKAALLEAIFAIEGRQFN</sequence>
<evidence type="ECO:0000256" key="2">
    <source>
        <dbReference type="SAM" id="SignalP"/>
    </source>
</evidence>
<dbReference type="Proteomes" id="UP000032611">
    <property type="component" value="Chromosome"/>
</dbReference>
<dbReference type="InterPro" id="IPR038404">
    <property type="entry name" value="TRAP_DctP_sf"/>
</dbReference>
<dbReference type="PATRIC" id="fig|1486262.3.peg.796"/>
<dbReference type="OrthoDB" id="8673861at2"/>
<keyword evidence="4" id="KW-1185">Reference proteome</keyword>
<evidence type="ECO:0000313" key="3">
    <source>
        <dbReference type="EMBL" id="AJY45026.1"/>
    </source>
</evidence>
<dbReference type="Gene3D" id="3.40.190.170">
    <property type="entry name" value="Bacterial extracellular solute-binding protein, family 7"/>
    <property type="match status" value="1"/>
</dbReference>
<dbReference type="KEGG" id="mey:TM49_03910"/>
<dbReference type="InterPro" id="IPR018389">
    <property type="entry name" value="DctP_fam"/>
</dbReference>
<protein>
    <recommendedName>
        <fullName evidence="5">C4-dicarboxylate ABC transporter substrate-binding protein</fullName>
    </recommendedName>
</protein>
<dbReference type="GO" id="GO:0030288">
    <property type="term" value="C:outer membrane-bounded periplasmic space"/>
    <property type="evidence" value="ECO:0007669"/>
    <property type="project" value="InterPro"/>
</dbReference>
<dbReference type="PIRSF" id="PIRSF006470">
    <property type="entry name" value="DctB"/>
    <property type="match status" value="1"/>
</dbReference>
<dbReference type="InterPro" id="IPR004682">
    <property type="entry name" value="TRAP_DctP"/>
</dbReference>
<dbReference type="EMBL" id="CP010803">
    <property type="protein sequence ID" value="AJY45026.1"/>
    <property type="molecule type" value="Genomic_DNA"/>
</dbReference>
<feature type="chain" id="PRO_5002295217" description="C4-dicarboxylate ABC transporter substrate-binding protein" evidence="2">
    <location>
        <begin position="24"/>
        <end position="329"/>
    </location>
</feature>
<gene>
    <name evidence="3" type="ORF">TM49_03910</name>
</gene>
<dbReference type="NCBIfam" id="NF037995">
    <property type="entry name" value="TRAP_S1"/>
    <property type="match status" value="1"/>
</dbReference>
<dbReference type="GO" id="GO:0055085">
    <property type="term" value="P:transmembrane transport"/>
    <property type="evidence" value="ECO:0007669"/>
    <property type="project" value="InterPro"/>
</dbReference>
<name>A0A0D5LLK2_MAREN</name>
<reference evidence="3 4" key="1">
    <citation type="journal article" date="2015" name="Genome Announc.">
        <title>Complete genome sequence of Martelella endophytica YC6887, which has antifungal activity associated with a halophyte.</title>
        <authorList>
            <person name="Khan A."/>
            <person name="Khan H."/>
            <person name="Chung E.J."/>
            <person name="Hossain M.T."/>
            <person name="Chung Y.R."/>
        </authorList>
    </citation>
    <scope>NUCLEOTIDE SEQUENCE [LARGE SCALE GENOMIC DNA]</scope>
    <source>
        <strain evidence="3">YC6887</strain>
    </source>
</reference>
<feature type="signal peptide" evidence="2">
    <location>
        <begin position="1"/>
        <end position="23"/>
    </location>
</feature>
<keyword evidence="1 2" id="KW-0732">Signal</keyword>
<evidence type="ECO:0000256" key="1">
    <source>
        <dbReference type="ARBA" id="ARBA00022729"/>
    </source>
</evidence>
<dbReference type="PANTHER" id="PTHR33376">
    <property type="match status" value="1"/>
</dbReference>
<dbReference type="Pfam" id="PF03480">
    <property type="entry name" value="DctP"/>
    <property type="match status" value="1"/>
</dbReference>
<dbReference type="GO" id="GO:0030246">
    <property type="term" value="F:carbohydrate binding"/>
    <property type="evidence" value="ECO:0007669"/>
    <property type="project" value="TreeGrafter"/>
</dbReference>
<dbReference type="NCBIfam" id="TIGR00787">
    <property type="entry name" value="dctP"/>
    <property type="match status" value="1"/>
</dbReference>
<organism evidence="3 4">
    <name type="scientific">Martelella endophytica</name>
    <dbReference type="NCBI Taxonomy" id="1486262"/>
    <lineage>
        <taxon>Bacteria</taxon>
        <taxon>Pseudomonadati</taxon>
        <taxon>Pseudomonadota</taxon>
        <taxon>Alphaproteobacteria</taxon>
        <taxon>Hyphomicrobiales</taxon>
        <taxon>Aurantimonadaceae</taxon>
        <taxon>Martelella</taxon>
    </lineage>
</organism>
<dbReference type="AlphaFoldDB" id="A0A0D5LLK2"/>
<dbReference type="HOGENOM" id="CLU_036176_4_0_5"/>
<accession>A0A0D5LLK2</accession>
<evidence type="ECO:0000313" key="4">
    <source>
        <dbReference type="Proteomes" id="UP000032611"/>
    </source>
</evidence>